<keyword evidence="4" id="KW-1185">Reference proteome</keyword>
<sequence length="350" mass="39266">MNNQPTRSTKPIKEYAVGDIVLGTVRGFPPWPGMVEDLNDVPDVVLHERPPGWKSSFRCVMFFPKADYAWLSAQDLSPLLPNEIEAFLSNDFNHKRKIELTRAHKVARDPSGWVKEVRSAHIQLLRKLSELERYAKIDDSESESDGGDEEDVEVDQLEFESDVEEEAEVEVEDLVAGKEAELAASKKRKLVSDVEAPTKNKRAKTVDELQTRVEAMKSGPKSYWAMIQSENEGEEEEEEEEDEEEEDEEEEGVAGPSMTETPPPAKRARRDEDHDRDVDDSQTPAYPQSVNVCHWGHELRQTSPSNKSAPAANARATSSLISSRSPEYPVAYGRNGSTINILNDDEGDEG</sequence>
<dbReference type="EMBL" id="CACVBS010000089">
    <property type="protein sequence ID" value="CAA7270279.1"/>
    <property type="molecule type" value="Genomic_DNA"/>
</dbReference>
<evidence type="ECO:0000256" key="1">
    <source>
        <dbReference type="SAM" id="MobiDB-lite"/>
    </source>
</evidence>
<evidence type="ECO:0000259" key="2">
    <source>
        <dbReference type="PROSITE" id="PS50812"/>
    </source>
</evidence>
<feature type="compositionally biased region" description="Basic and acidic residues" evidence="1">
    <location>
        <begin position="269"/>
        <end position="279"/>
    </location>
</feature>
<proteinExistence type="predicted"/>
<evidence type="ECO:0000313" key="4">
    <source>
        <dbReference type="Proteomes" id="UP000467700"/>
    </source>
</evidence>
<name>A0A8S0VUI2_CYCAE</name>
<organism evidence="3 4">
    <name type="scientific">Cyclocybe aegerita</name>
    <name type="common">Black poplar mushroom</name>
    <name type="synonym">Agrocybe aegerita</name>
    <dbReference type="NCBI Taxonomy" id="1973307"/>
    <lineage>
        <taxon>Eukaryota</taxon>
        <taxon>Fungi</taxon>
        <taxon>Dikarya</taxon>
        <taxon>Basidiomycota</taxon>
        <taxon>Agaricomycotina</taxon>
        <taxon>Agaricomycetes</taxon>
        <taxon>Agaricomycetidae</taxon>
        <taxon>Agaricales</taxon>
        <taxon>Agaricineae</taxon>
        <taxon>Bolbitiaceae</taxon>
        <taxon>Cyclocybe</taxon>
    </lineage>
</organism>
<gene>
    <name evidence="3" type="ORF">AAE3_LOCUS12537</name>
</gene>
<comment type="caution">
    <text evidence="3">The sequence shown here is derived from an EMBL/GenBank/DDBJ whole genome shotgun (WGS) entry which is preliminary data.</text>
</comment>
<dbReference type="Proteomes" id="UP000467700">
    <property type="component" value="Unassembled WGS sequence"/>
</dbReference>
<dbReference type="Pfam" id="PF00855">
    <property type="entry name" value="PWWP"/>
    <property type="match status" value="1"/>
</dbReference>
<feature type="compositionally biased region" description="Acidic residues" evidence="1">
    <location>
        <begin position="231"/>
        <end position="252"/>
    </location>
</feature>
<dbReference type="SUPFAM" id="SSF63748">
    <property type="entry name" value="Tudor/PWWP/MBT"/>
    <property type="match status" value="1"/>
</dbReference>
<dbReference type="SMART" id="SM00293">
    <property type="entry name" value="PWWP"/>
    <property type="match status" value="1"/>
</dbReference>
<dbReference type="PROSITE" id="PS50812">
    <property type="entry name" value="PWWP"/>
    <property type="match status" value="1"/>
</dbReference>
<dbReference type="Gene3D" id="2.30.30.140">
    <property type="match status" value="1"/>
</dbReference>
<feature type="compositionally biased region" description="Low complexity" evidence="1">
    <location>
        <begin position="302"/>
        <end position="319"/>
    </location>
</feature>
<dbReference type="OrthoDB" id="62853at2759"/>
<evidence type="ECO:0000313" key="3">
    <source>
        <dbReference type="EMBL" id="CAA7270279.1"/>
    </source>
</evidence>
<dbReference type="InterPro" id="IPR000313">
    <property type="entry name" value="PWWP_dom"/>
</dbReference>
<feature type="compositionally biased region" description="Basic and acidic residues" evidence="1">
    <location>
        <begin position="190"/>
        <end position="215"/>
    </location>
</feature>
<dbReference type="AlphaFoldDB" id="A0A8S0VUI2"/>
<feature type="compositionally biased region" description="Polar residues" evidence="1">
    <location>
        <begin position="281"/>
        <end position="291"/>
    </location>
</feature>
<feature type="domain" description="PWWP" evidence="2">
    <location>
        <begin position="17"/>
        <end position="82"/>
    </location>
</feature>
<reference evidence="3 4" key="1">
    <citation type="submission" date="2020-01" db="EMBL/GenBank/DDBJ databases">
        <authorList>
            <person name="Gupta K D."/>
        </authorList>
    </citation>
    <scope>NUCLEOTIDE SEQUENCE [LARGE SCALE GENOMIC DNA]</scope>
</reference>
<protein>
    <recommendedName>
        <fullName evidence="2">PWWP domain-containing protein</fullName>
    </recommendedName>
</protein>
<accession>A0A8S0VUI2</accession>
<feature type="region of interest" description="Disordered" evidence="1">
    <location>
        <begin position="181"/>
        <end position="350"/>
    </location>
</feature>